<accession>G5HH94</accession>
<dbReference type="EMBL" id="ADLJ01000014">
    <property type="protein sequence ID" value="EHE99169.1"/>
    <property type="molecule type" value="Genomic_DNA"/>
</dbReference>
<dbReference type="eggNOG" id="COG2407">
    <property type="taxonomic scope" value="Bacteria"/>
</dbReference>
<dbReference type="GO" id="GO:0005737">
    <property type="term" value="C:cytoplasm"/>
    <property type="evidence" value="ECO:0007669"/>
    <property type="project" value="InterPro"/>
</dbReference>
<evidence type="ECO:0000256" key="2">
    <source>
        <dbReference type="ARBA" id="ARBA00023277"/>
    </source>
</evidence>
<dbReference type="GO" id="GO:0006004">
    <property type="term" value="P:fucose metabolic process"/>
    <property type="evidence" value="ECO:0007669"/>
    <property type="project" value="InterPro"/>
</dbReference>
<dbReference type="Pfam" id="PF02952">
    <property type="entry name" value="Fucose_iso_C"/>
    <property type="match status" value="1"/>
</dbReference>
<reference evidence="4 5" key="1">
    <citation type="submission" date="2011-08" db="EMBL/GenBank/DDBJ databases">
        <title>The Genome Sequence of Clostridium citroniae WAL-17108.</title>
        <authorList>
            <consortium name="The Broad Institute Genome Sequencing Platform"/>
            <person name="Earl A."/>
            <person name="Ward D."/>
            <person name="Feldgarden M."/>
            <person name="Gevers D."/>
            <person name="Finegold S.M."/>
            <person name="Summanen P.H."/>
            <person name="Molitoris D.R."/>
            <person name="Vaisanen M.L."/>
            <person name="Daigneault M."/>
            <person name="Allen-Vercoe E."/>
            <person name="Young S.K."/>
            <person name="Zeng Q."/>
            <person name="Gargeya S."/>
            <person name="Fitzgerald M."/>
            <person name="Haas B."/>
            <person name="Abouelleil A."/>
            <person name="Alvarado L."/>
            <person name="Arachchi H.M."/>
            <person name="Berlin A."/>
            <person name="Brown A."/>
            <person name="Chapman S.B."/>
            <person name="Chen Z."/>
            <person name="Dunbar C."/>
            <person name="Freedman E."/>
            <person name="Gearin G."/>
            <person name="Gellesch M."/>
            <person name="Goldberg J."/>
            <person name="Griggs A."/>
            <person name="Gujja S."/>
            <person name="Heiman D."/>
            <person name="Howarth C."/>
            <person name="Larson L."/>
            <person name="Lui A."/>
            <person name="MacDonald P.J.P."/>
            <person name="Montmayeur A."/>
            <person name="Murphy C."/>
            <person name="Neiman D."/>
            <person name="Pearson M."/>
            <person name="Priest M."/>
            <person name="Roberts A."/>
            <person name="Saif S."/>
            <person name="Shea T."/>
            <person name="Shenoy N."/>
            <person name="Sisk P."/>
            <person name="Stolte C."/>
            <person name="Sykes S."/>
            <person name="Wortman J."/>
            <person name="Nusbaum C."/>
            <person name="Birren B."/>
        </authorList>
    </citation>
    <scope>NUCLEOTIDE SEQUENCE [LARGE SCALE GENOMIC DNA]</scope>
    <source>
        <strain evidence="4 5">WAL-17108</strain>
    </source>
</reference>
<evidence type="ECO:0000313" key="5">
    <source>
        <dbReference type="Proteomes" id="UP000003763"/>
    </source>
</evidence>
<dbReference type="AlphaFoldDB" id="G5HH94"/>
<name>G5HH94_9FIRM</name>
<dbReference type="SUPFAM" id="SSF53743">
    <property type="entry name" value="FucI/AraA N-terminal and middle domains"/>
    <property type="match status" value="1"/>
</dbReference>
<dbReference type="RefSeq" id="WP_007861041.1">
    <property type="nucleotide sequence ID" value="NZ_JH376420.1"/>
</dbReference>
<evidence type="ECO:0000256" key="1">
    <source>
        <dbReference type="ARBA" id="ARBA00023235"/>
    </source>
</evidence>
<dbReference type="InterPro" id="IPR009015">
    <property type="entry name" value="Fucose_isomerase_N/cen_sf"/>
</dbReference>
<keyword evidence="1" id="KW-0413">Isomerase</keyword>
<dbReference type="PATRIC" id="fig|742733.3.peg.1808"/>
<evidence type="ECO:0000313" key="4">
    <source>
        <dbReference type="EMBL" id="EHE99169.1"/>
    </source>
</evidence>
<sequence>MINMPEVKIGIVAVSRDCFPESLSVNRRKALVEAYKNKYDGANIYECPVCIVESEIHMVQALEDVKKAGCNALVVYLGNFGPEISETLLAKHFDGPSMFIAAAEESGNNLVQGRGDAYCGMLNASYNLKLRNIKAYIPEYPVGTAEECADMIEEFVPIARAVVGLSSLKIISFGPRPLNFLACNAPIKQLYNLGVEIEENSELDLFEAFNRHAGDKRIPDVVKDMEAELGTGNKKPEILEKLAQYELTLLDWIDEHRGYRKYVAIAGKCWPAFQTQFGFVPCYVNSRLTGRGIPVSCEVDIYGALSEFIGTCVSQDAVTLLDINNSVPADLYEEDIKGKFDYTQKETFMGFHCGNTSSKKLSFCEMKYQLIMARALPEEVTQGTLEGDITPGDITFYRLQSTADSQLRAYIAQGEVLPVATRSFGAIGIFAIPEMGRFYRHVLIEKNFPHHGAVAFGHYGKAIYEIFKYIGVDVEEIGFNQLKGMLYKTENPFA</sequence>
<dbReference type="HOGENOM" id="CLU_045643_1_0_9"/>
<dbReference type="GO" id="GO:0008736">
    <property type="term" value="F:L-fucose isomerase activity"/>
    <property type="evidence" value="ECO:0007669"/>
    <property type="project" value="InterPro"/>
</dbReference>
<dbReference type="Proteomes" id="UP000003763">
    <property type="component" value="Unassembled WGS sequence"/>
</dbReference>
<protein>
    <recommendedName>
        <fullName evidence="3">L-fucose isomerase C-terminal domain-containing protein</fullName>
    </recommendedName>
</protein>
<proteinExistence type="predicted"/>
<comment type="caution">
    <text evidence="4">The sequence shown here is derived from an EMBL/GenBank/DDBJ whole genome shotgun (WGS) entry which is preliminary data.</text>
</comment>
<organism evidence="4 5">
    <name type="scientific">[Clostridium] citroniae WAL-17108</name>
    <dbReference type="NCBI Taxonomy" id="742733"/>
    <lineage>
        <taxon>Bacteria</taxon>
        <taxon>Bacillati</taxon>
        <taxon>Bacillota</taxon>
        <taxon>Clostridia</taxon>
        <taxon>Lachnospirales</taxon>
        <taxon>Lachnospiraceae</taxon>
        <taxon>Enterocloster</taxon>
    </lineage>
</organism>
<dbReference type="InterPro" id="IPR015888">
    <property type="entry name" value="Fuc_isomerase_C"/>
</dbReference>
<feature type="domain" description="L-fucose isomerase C-terminal" evidence="3">
    <location>
        <begin position="351"/>
        <end position="476"/>
    </location>
</feature>
<keyword evidence="2" id="KW-0119">Carbohydrate metabolism</keyword>
<evidence type="ECO:0000259" key="3">
    <source>
        <dbReference type="Pfam" id="PF02952"/>
    </source>
</evidence>
<dbReference type="PANTHER" id="PTHR36120:SF1">
    <property type="entry name" value="L-FUCOSE ISOMERASE C-TERMINAL DOMAIN-CONTAINING PROTEIN"/>
    <property type="match status" value="1"/>
</dbReference>
<gene>
    <name evidence="4" type="ORF">HMPREF9469_01738</name>
</gene>
<dbReference type="PANTHER" id="PTHR36120">
    <property type="entry name" value="FUCOSE ISOMERASE"/>
    <property type="match status" value="1"/>
</dbReference>